<protein>
    <submittedName>
        <fullName evidence="3">Thioesterase</fullName>
    </submittedName>
</protein>
<dbReference type="EMBL" id="BSSA01000023">
    <property type="protein sequence ID" value="GLW73269.1"/>
    <property type="molecule type" value="Genomic_DNA"/>
</dbReference>
<comment type="similarity">
    <text evidence="1">Belongs to the thioesterase family.</text>
</comment>
<reference evidence="3" key="1">
    <citation type="submission" date="2023-02" db="EMBL/GenBank/DDBJ databases">
        <title>Kitasatospora phosalacinea NBRC 14627.</title>
        <authorList>
            <person name="Ichikawa N."/>
            <person name="Sato H."/>
            <person name="Tonouchi N."/>
        </authorList>
    </citation>
    <scope>NUCLEOTIDE SEQUENCE</scope>
    <source>
        <strain evidence="3">NBRC 14627</strain>
    </source>
</reference>
<dbReference type="RefSeq" id="WP_285738914.1">
    <property type="nucleotide sequence ID" value="NZ_BSSA01000023.1"/>
</dbReference>
<sequence>MSPRTFTLKGADPAAAALRVLLVPHAGAGASSGLAFAGHAPADWLVATVRLPGRESRIREPVPELPGLVEEVAAAAAALPGTAPLVVVGVCSGAVIALEAVRALQRDGGVPVAGLVVVSQWAVTERPDPGRRTLRDTEDVPEVLALLEGFGGVPDALAADPEMLRLLLPGLVGDLRAVEDYRSDPEPLLHCPLLTVFGDEDPLCPEERTADWALFAPRTRNVLVPGRHLLLAEDPAAVVDALADHLDLFAAAPLPATR</sequence>
<dbReference type="PANTHER" id="PTHR11487:SF0">
    <property type="entry name" value="S-ACYL FATTY ACID SYNTHASE THIOESTERASE, MEDIUM CHAIN"/>
    <property type="match status" value="1"/>
</dbReference>
<evidence type="ECO:0000313" key="4">
    <source>
        <dbReference type="Proteomes" id="UP001165041"/>
    </source>
</evidence>
<evidence type="ECO:0000256" key="1">
    <source>
        <dbReference type="ARBA" id="ARBA00007169"/>
    </source>
</evidence>
<dbReference type="GO" id="GO:0008610">
    <property type="term" value="P:lipid biosynthetic process"/>
    <property type="evidence" value="ECO:0007669"/>
    <property type="project" value="TreeGrafter"/>
</dbReference>
<comment type="caution">
    <text evidence="3">The sequence shown here is derived from an EMBL/GenBank/DDBJ whole genome shotgun (WGS) entry which is preliminary data.</text>
</comment>
<dbReference type="Gene3D" id="3.40.50.1820">
    <property type="entry name" value="alpha/beta hydrolase"/>
    <property type="match status" value="1"/>
</dbReference>
<evidence type="ECO:0000259" key="2">
    <source>
        <dbReference type="Pfam" id="PF00975"/>
    </source>
</evidence>
<dbReference type="Proteomes" id="UP001165041">
    <property type="component" value="Unassembled WGS sequence"/>
</dbReference>
<dbReference type="InterPro" id="IPR012223">
    <property type="entry name" value="TEII"/>
</dbReference>
<dbReference type="PANTHER" id="PTHR11487">
    <property type="entry name" value="THIOESTERASE"/>
    <property type="match status" value="1"/>
</dbReference>
<dbReference type="Pfam" id="PF00975">
    <property type="entry name" value="Thioesterase"/>
    <property type="match status" value="1"/>
</dbReference>
<accession>A0A9W6QDW6</accession>
<dbReference type="AlphaFoldDB" id="A0A9W6QDW6"/>
<proteinExistence type="inferred from homology"/>
<organism evidence="3 4">
    <name type="scientific">Kitasatospora phosalacinea</name>
    <dbReference type="NCBI Taxonomy" id="2065"/>
    <lineage>
        <taxon>Bacteria</taxon>
        <taxon>Bacillati</taxon>
        <taxon>Actinomycetota</taxon>
        <taxon>Actinomycetes</taxon>
        <taxon>Kitasatosporales</taxon>
        <taxon>Streptomycetaceae</taxon>
        <taxon>Kitasatospora</taxon>
    </lineage>
</organism>
<dbReference type="InterPro" id="IPR001031">
    <property type="entry name" value="Thioesterase"/>
</dbReference>
<dbReference type="SUPFAM" id="SSF53474">
    <property type="entry name" value="alpha/beta-Hydrolases"/>
    <property type="match status" value="1"/>
</dbReference>
<dbReference type="InterPro" id="IPR029058">
    <property type="entry name" value="AB_hydrolase_fold"/>
</dbReference>
<feature type="domain" description="Thioesterase" evidence="2">
    <location>
        <begin position="20"/>
        <end position="242"/>
    </location>
</feature>
<evidence type="ECO:0000313" key="3">
    <source>
        <dbReference type="EMBL" id="GLW73269.1"/>
    </source>
</evidence>
<gene>
    <name evidence="3" type="ORF">Kpho02_55680</name>
</gene>
<name>A0A9W6QDW6_9ACTN</name>